<dbReference type="NCBIfam" id="NF008229">
    <property type="entry name" value="PRK10996.1"/>
    <property type="match status" value="1"/>
</dbReference>
<dbReference type="InterPro" id="IPR017937">
    <property type="entry name" value="Thioredoxin_CS"/>
</dbReference>
<dbReference type="Pfam" id="PF21352">
    <property type="entry name" value="Zn_ribbon_Thio2"/>
    <property type="match status" value="1"/>
</dbReference>
<evidence type="ECO:0000256" key="2">
    <source>
        <dbReference type="ARBA" id="ARBA00022448"/>
    </source>
</evidence>
<dbReference type="AlphaFoldDB" id="A0A0S2KHB8"/>
<dbReference type="Gene3D" id="3.40.30.10">
    <property type="entry name" value="Glutaredoxin"/>
    <property type="match status" value="1"/>
</dbReference>
<keyword evidence="10" id="KW-1185">Reference proteome</keyword>
<dbReference type="KEGG" id="pspi:PS2015_3016"/>
<keyword evidence="5" id="KW-1015">Disulfide bond</keyword>
<dbReference type="PROSITE" id="PS51352">
    <property type="entry name" value="THIOREDOXIN_2"/>
    <property type="match status" value="1"/>
</dbReference>
<dbReference type="Proteomes" id="UP000065641">
    <property type="component" value="Chromosome"/>
</dbReference>
<evidence type="ECO:0000256" key="1">
    <source>
        <dbReference type="ARBA" id="ARBA00008987"/>
    </source>
</evidence>
<dbReference type="InterPro" id="IPR036249">
    <property type="entry name" value="Thioredoxin-like_sf"/>
</dbReference>
<dbReference type="PROSITE" id="PS00194">
    <property type="entry name" value="THIOREDOXIN_1"/>
    <property type="match status" value="1"/>
</dbReference>
<keyword evidence="6" id="KW-0676">Redox-active center</keyword>
<evidence type="ECO:0000313" key="10">
    <source>
        <dbReference type="Proteomes" id="UP000065641"/>
    </source>
</evidence>
<dbReference type="PATRIC" id="fig|1249552.3.peg.3047"/>
<accession>A0A0S2KHB8</accession>
<dbReference type="InterPro" id="IPR049299">
    <property type="entry name" value="Thio2_N"/>
</dbReference>
<evidence type="ECO:0000313" key="9">
    <source>
        <dbReference type="EMBL" id="ALO47641.1"/>
    </source>
</evidence>
<gene>
    <name evidence="9" type="ORF">PS2015_3016</name>
</gene>
<dbReference type="InterPro" id="IPR005746">
    <property type="entry name" value="Thioredoxin"/>
</dbReference>
<dbReference type="EMBL" id="CP013189">
    <property type="protein sequence ID" value="ALO47641.1"/>
    <property type="molecule type" value="Genomic_DNA"/>
</dbReference>
<evidence type="ECO:0000256" key="5">
    <source>
        <dbReference type="ARBA" id="ARBA00023157"/>
    </source>
</evidence>
<name>A0A0S2KHB8_9GAMM</name>
<dbReference type="OrthoDB" id="9790390at2"/>
<dbReference type="GO" id="GO:0015035">
    <property type="term" value="F:protein-disulfide reductase activity"/>
    <property type="evidence" value="ECO:0007669"/>
    <property type="project" value="UniProtKB-UniRule"/>
</dbReference>
<evidence type="ECO:0000256" key="7">
    <source>
        <dbReference type="NCBIfam" id="TIGR01068"/>
    </source>
</evidence>
<evidence type="ECO:0000259" key="8">
    <source>
        <dbReference type="PROSITE" id="PS51352"/>
    </source>
</evidence>
<dbReference type="PRINTS" id="PR00421">
    <property type="entry name" value="THIOREDOXIN"/>
</dbReference>
<dbReference type="PANTHER" id="PTHR45663">
    <property type="entry name" value="GEO12009P1"/>
    <property type="match status" value="1"/>
</dbReference>
<evidence type="ECO:0000256" key="6">
    <source>
        <dbReference type="ARBA" id="ARBA00023284"/>
    </source>
</evidence>
<proteinExistence type="inferred from homology"/>
<dbReference type="InterPro" id="IPR013766">
    <property type="entry name" value="Thioredoxin_domain"/>
</dbReference>
<dbReference type="STRING" id="1249552.PS2015_3016"/>
<dbReference type="GO" id="GO:0046872">
    <property type="term" value="F:metal ion binding"/>
    <property type="evidence" value="ECO:0007669"/>
    <property type="project" value="UniProtKB-KW"/>
</dbReference>
<protein>
    <recommendedName>
        <fullName evidence="7">Thioredoxin</fullName>
    </recommendedName>
</protein>
<dbReference type="Pfam" id="PF00085">
    <property type="entry name" value="Thioredoxin"/>
    <property type="match status" value="1"/>
</dbReference>
<dbReference type="SUPFAM" id="SSF52833">
    <property type="entry name" value="Thioredoxin-like"/>
    <property type="match status" value="1"/>
</dbReference>
<dbReference type="PANTHER" id="PTHR45663:SF40">
    <property type="entry name" value="THIOREDOXIN 2"/>
    <property type="match status" value="1"/>
</dbReference>
<evidence type="ECO:0000256" key="4">
    <source>
        <dbReference type="ARBA" id="ARBA00022982"/>
    </source>
</evidence>
<sequence>MSQNPVTLACPSCHRKNRLPAERLTDVSRCGACKSPLFTGHPLSLDQTAFSAHSQVDLPLVVDFWASWCGPCRQFAPVFEQTAVAMEPHVRFGKINTEEQQQLAARFAIRSIPTLMIFRAGKEVARLSGALPAQQFRQWVSQHM</sequence>
<dbReference type="GO" id="GO:0005829">
    <property type="term" value="C:cytosol"/>
    <property type="evidence" value="ECO:0007669"/>
    <property type="project" value="TreeGrafter"/>
</dbReference>
<dbReference type="CDD" id="cd02947">
    <property type="entry name" value="TRX_family"/>
    <property type="match status" value="1"/>
</dbReference>
<dbReference type="RefSeq" id="WP_058023015.1">
    <property type="nucleotide sequence ID" value="NZ_CP013189.1"/>
</dbReference>
<evidence type="ECO:0000256" key="3">
    <source>
        <dbReference type="ARBA" id="ARBA00022723"/>
    </source>
</evidence>
<keyword evidence="4" id="KW-0249">Electron transport</keyword>
<dbReference type="NCBIfam" id="TIGR01068">
    <property type="entry name" value="thioredoxin"/>
    <property type="match status" value="1"/>
</dbReference>
<feature type="domain" description="Thioredoxin" evidence="8">
    <location>
        <begin position="34"/>
        <end position="144"/>
    </location>
</feature>
<dbReference type="Gene3D" id="2.30.30.380">
    <property type="entry name" value="Zn-finger domain of Sec23/24"/>
    <property type="match status" value="1"/>
</dbReference>
<organism evidence="9 10">
    <name type="scientific">Pseudohongiella spirulinae</name>
    <dbReference type="NCBI Taxonomy" id="1249552"/>
    <lineage>
        <taxon>Bacteria</taxon>
        <taxon>Pseudomonadati</taxon>
        <taxon>Pseudomonadota</taxon>
        <taxon>Gammaproteobacteria</taxon>
        <taxon>Pseudomonadales</taxon>
        <taxon>Pseudohongiellaceae</taxon>
        <taxon>Pseudohongiella</taxon>
    </lineage>
</organism>
<comment type="similarity">
    <text evidence="1">Belongs to the thioredoxin family.</text>
</comment>
<dbReference type="FunFam" id="3.40.30.10:FF:000001">
    <property type="entry name" value="Thioredoxin"/>
    <property type="match status" value="1"/>
</dbReference>
<keyword evidence="3" id="KW-0479">Metal-binding</keyword>
<reference evidence="9 10" key="1">
    <citation type="submission" date="2015-11" db="EMBL/GenBank/DDBJ databases">
        <authorList>
            <person name="Zhang Y."/>
            <person name="Guo Z."/>
        </authorList>
    </citation>
    <scope>NUCLEOTIDE SEQUENCE [LARGE SCALE GENOMIC DNA]</scope>
    <source>
        <strain evidence="9 10">KCTC 32221</strain>
    </source>
</reference>
<keyword evidence="2" id="KW-0813">Transport</keyword>